<dbReference type="GeneID" id="64977533"/>
<dbReference type="EMBL" id="AP024448">
    <property type="protein sequence ID" value="BCS27528.1"/>
    <property type="molecule type" value="Genomic_DNA"/>
</dbReference>
<reference evidence="2" key="1">
    <citation type="submission" date="2021-01" db="EMBL/GenBank/DDBJ databases">
        <authorList>
            <consortium name="Aspergillus puulaauensis MK2 genome sequencing consortium"/>
            <person name="Kazuki M."/>
            <person name="Futagami T."/>
        </authorList>
    </citation>
    <scope>NUCLEOTIDE SEQUENCE</scope>
    <source>
        <strain evidence="2">MK2</strain>
    </source>
</reference>
<feature type="compositionally biased region" description="Polar residues" evidence="1">
    <location>
        <begin position="176"/>
        <end position="201"/>
    </location>
</feature>
<proteinExistence type="predicted"/>
<accession>A0A7R7XV75</accession>
<evidence type="ECO:0000313" key="2">
    <source>
        <dbReference type="EMBL" id="BCS27528.1"/>
    </source>
</evidence>
<dbReference type="OrthoDB" id="5399555at2759"/>
<dbReference type="KEGG" id="apuu:APUU_60576A"/>
<gene>
    <name evidence="2" type="ORF">APUU_60576A</name>
</gene>
<feature type="compositionally biased region" description="Low complexity" evidence="1">
    <location>
        <begin position="272"/>
        <end position="283"/>
    </location>
</feature>
<keyword evidence="3" id="KW-1185">Reference proteome</keyword>
<dbReference type="AlphaFoldDB" id="A0A7R7XV75"/>
<evidence type="ECO:0000313" key="3">
    <source>
        <dbReference type="Proteomes" id="UP000654913"/>
    </source>
</evidence>
<name>A0A7R7XV75_9EURO</name>
<reference evidence="2" key="2">
    <citation type="submission" date="2021-02" db="EMBL/GenBank/DDBJ databases">
        <title>Aspergillus puulaauensis MK2 genome sequence.</title>
        <authorList>
            <person name="Futagami T."/>
            <person name="Mori K."/>
            <person name="Kadooka C."/>
            <person name="Tanaka T."/>
        </authorList>
    </citation>
    <scope>NUCLEOTIDE SEQUENCE</scope>
    <source>
        <strain evidence="2">MK2</strain>
    </source>
</reference>
<dbReference type="RefSeq" id="XP_041559722.1">
    <property type="nucleotide sequence ID" value="XM_041693831.1"/>
</dbReference>
<feature type="region of interest" description="Disordered" evidence="1">
    <location>
        <begin position="176"/>
        <end position="208"/>
    </location>
</feature>
<protein>
    <submittedName>
        <fullName evidence="2">Uncharacterized protein</fullName>
    </submittedName>
</protein>
<evidence type="ECO:0000256" key="1">
    <source>
        <dbReference type="SAM" id="MobiDB-lite"/>
    </source>
</evidence>
<organism evidence="2 3">
    <name type="scientific">Aspergillus puulaauensis</name>
    <dbReference type="NCBI Taxonomy" id="1220207"/>
    <lineage>
        <taxon>Eukaryota</taxon>
        <taxon>Fungi</taxon>
        <taxon>Dikarya</taxon>
        <taxon>Ascomycota</taxon>
        <taxon>Pezizomycotina</taxon>
        <taxon>Eurotiomycetes</taxon>
        <taxon>Eurotiomycetidae</taxon>
        <taxon>Eurotiales</taxon>
        <taxon>Aspergillaceae</taxon>
        <taxon>Aspergillus</taxon>
    </lineage>
</organism>
<sequence length="283" mass="31223">MMQAPTLLPLLSRQEDSLNDQLSAVNIRQYAVDLISWRQREQSRFKTVRKYTCLVCPTACSPESSDGSLIFIASASPACHSAWLDNPLSSSFLLLLFLTSSHLPHRFICLTHKALVPDAICIRPSDSTAFNEAHIDCDDCLRPQLWHSNITIEHCTNGGMARQSSLDSERPIMAQSNRASKRFSTVSGSPSIASERTTGSLPSGDPKVTEYNNLREGLDRLENKPLTKQRFIPSTEKTDNLSKLALGAKVERALGRRMTGQDAVMRAKPAMSEKAASSERSSS</sequence>
<feature type="region of interest" description="Disordered" evidence="1">
    <location>
        <begin position="257"/>
        <end position="283"/>
    </location>
</feature>
<dbReference type="Proteomes" id="UP000654913">
    <property type="component" value="Chromosome 6"/>
</dbReference>